<dbReference type="InterPro" id="IPR034236">
    <property type="entry name" value="CuRO_CcO_Caa3_II"/>
</dbReference>
<dbReference type="PROSITE" id="PS51257">
    <property type="entry name" value="PROKAR_LIPOPROTEIN"/>
    <property type="match status" value="1"/>
</dbReference>
<dbReference type="InterPro" id="IPR008972">
    <property type="entry name" value="Cupredoxin"/>
</dbReference>
<dbReference type="AlphaFoldDB" id="A0A143H983"/>
<keyword evidence="3 17" id="KW-0813">Transport</keyword>
<evidence type="ECO:0000256" key="19">
    <source>
        <dbReference type="SAM" id="MobiDB-lite"/>
    </source>
</evidence>
<feature type="transmembrane region" description="Helical" evidence="20">
    <location>
        <begin position="45"/>
        <end position="69"/>
    </location>
</feature>
<keyword evidence="25" id="KW-1185">Reference proteome</keyword>
<dbReference type="PROSITE" id="PS51007">
    <property type="entry name" value="CYTC"/>
    <property type="match status" value="1"/>
</dbReference>
<dbReference type="PROSITE" id="PS50857">
    <property type="entry name" value="COX2_CUA"/>
    <property type="match status" value="1"/>
</dbReference>
<dbReference type="PANTHER" id="PTHR22888:SF10">
    <property type="entry name" value="CYTOCHROME C OXIDASE SUBUNIT 2"/>
    <property type="match status" value="1"/>
</dbReference>
<reference evidence="25" key="2">
    <citation type="submission" date="2016-03" db="EMBL/GenBank/DDBJ databases">
        <authorList>
            <person name="Ploux O."/>
        </authorList>
    </citation>
    <scope>NUCLEOTIDE SEQUENCE [LARGE SCALE GENOMIC DNA]</scope>
    <source>
        <strain evidence="25">PP9</strain>
    </source>
</reference>
<evidence type="ECO:0000313" key="24">
    <source>
        <dbReference type="EMBL" id="AMW98307.1"/>
    </source>
</evidence>
<dbReference type="InterPro" id="IPR045187">
    <property type="entry name" value="CcO_II"/>
</dbReference>
<dbReference type="InterPro" id="IPR009056">
    <property type="entry name" value="Cyt_c-like_dom"/>
</dbReference>
<evidence type="ECO:0000256" key="11">
    <source>
        <dbReference type="ARBA" id="ARBA00023004"/>
    </source>
</evidence>
<evidence type="ECO:0000256" key="6">
    <source>
        <dbReference type="ARBA" id="ARBA00022692"/>
    </source>
</evidence>
<comment type="subcellular location">
    <subcellularLocation>
        <location evidence="17">Cell membrane</location>
        <topology evidence="17">Multi-pass membrane protein</topology>
    </subcellularLocation>
    <subcellularLocation>
        <location evidence="1">Membrane</location>
        <topology evidence="1">Multi-pass membrane protein</topology>
    </subcellularLocation>
</comment>
<dbReference type="SUPFAM" id="SSF49503">
    <property type="entry name" value="Cupredoxins"/>
    <property type="match status" value="1"/>
</dbReference>
<dbReference type="EC" id="7.1.1.9" evidence="18"/>
<evidence type="ECO:0000256" key="16">
    <source>
        <dbReference type="PROSITE-ProRule" id="PRU00433"/>
    </source>
</evidence>
<feature type="compositionally biased region" description="Polar residues" evidence="19">
    <location>
        <begin position="320"/>
        <end position="331"/>
    </location>
</feature>
<evidence type="ECO:0000259" key="23">
    <source>
        <dbReference type="PROSITE" id="PS51007"/>
    </source>
</evidence>
<comment type="similarity">
    <text evidence="2 17">Belongs to the cytochrome c oxidase subunit 2 family.</text>
</comment>
<dbReference type="GO" id="GO:0005886">
    <property type="term" value="C:plasma membrane"/>
    <property type="evidence" value="ECO:0007669"/>
    <property type="project" value="UniProtKB-SubCell"/>
</dbReference>
<dbReference type="PRINTS" id="PR01166">
    <property type="entry name" value="CYCOXIDASEII"/>
</dbReference>
<evidence type="ECO:0000256" key="4">
    <source>
        <dbReference type="ARBA" id="ARBA00022617"/>
    </source>
</evidence>
<feature type="domain" description="Cytochrome oxidase subunit II transmembrane region profile" evidence="22">
    <location>
        <begin position="23"/>
        <end position="121"/>
    </location>
</feature>
<keyword evidence="8" id="KW-1278">Translocase</keyword>
<evidence type="ECO:0000256" key="12">
    <source>
        <dbReference type="ARBA" id="ARBA00023008"/>
    </source>
</evidence>
<keyword evidence="12 18" id="KW-0186">Copper</keyword>
<name>A0A143H983_9BACL</name>
<dbReference type="SUPFAM" id="SSF46626">
    <property type="entry name" value="Cytochrome c"/>
    <property type="match status" value="1"/>
</dbReference>
<evidence type="ECO:0000256" key="13">
    <source>
        <dbReference type="ARBA" id="ARBA00023136"/>
    </source>
</evidence>
<dbReference type="Gene3D" id="1.10.287.90">
    <property type="match status" value="1"/>
</dbReference>
<evidence type="ECO:0000256" key="10">
    <source>
        <dbReference type="ARBA" id="ARBA00022989"/>
    </source>
</evidence>
<dbReference type="PROSITE" id="PS00078">
    <property type="entry name" value="COX2"/>
    <property type="match status" value="1"/>
</dbReference>
<keyword evidence="10 20" id="KW-1133">Transmembrane helix</keyword>
<sequence>MMKGLKKWRLFALLTALIVFLSGCGKNYLSTLTPAGEVGREQHNLLLLATAIMTLVILVVVVIYVLAIVKFRRKKVGENVIPKQVEGSTTLEVLWTVIPIILLLILAVPTVALTYKFADTKAMDAKDADGKAKAVTVNVTAKLYWWQFEYPNEGIVTSQELVVPTGEKVYFNLKSGDVKHSFWIPTIGGKMDTNVENINKFYLEFDKESKDLETGVFYGKCAELCGPSHALMDFKVKTLSKADFNNWVSEMKASKNHVASGDLEKQGEDIFKTSCITCHAVSGDGKGTGIAPNLATFGDRNRVAGVLDHNKKEIKKWINDPQSVKPGNTMPQPEKINNGKKFSDQELDALAAYLMGLSVEK</sequence>
<evidence type="ECO:0000256" key="14">
    <source>
        <dbReference type="ARBA" id="ARBA00024688"/>
    </source>
</evidence>
<dbReference type="PROSITE" id="PS50999">
    <property type="entry name" value="COX2_TM"/>
    <property type="match status" value="1"/>
</dbReference>
<comment type="function">
    <text evidence="14 18">Subunits I and II form the functional core of the enzyme complex. Electrons originating in cytochrome c are transferred via heme a and Cu(A) to the binuclear center formed by heme a3 and Cu(B).</text>
</comment>
<comment type="cofactor">
    <cofactor evidence="18">
        <name>Cu cation</name>
        <dbReference type="ChEBI" id="CHEBI:23378"/>
    </cofactor>
    <text evidence="18">Binds a copper A center.</text>
</comment>
<dbReference type="KEGG" id="rst:ATY39_02030"/>
<feature type="domain" description="Cytochrome c" evidence="23">
    <location>
        <begin position="262"/>
        <end position="358"/>
    </location>
</feature>
<gene>
    <name evidence="24" type="ORF">ATY39_02030</name>
</gene>
<evidence type="ECO:0000256" key="8">
    <source>
        <dbReference type="ARBA" id="ARBA00022967"/>
    </source>
</evidence>
<dbReference type="InterPro" id="IPR001505">
    <property type="entry name" value="Copper_CuA"/>
</dbReference>
<protein>
    <recommendedName>
        <fullName evidence="18">Cytochrome c oxidase subunit 2</fullName>
        <ecNumber evidence="18">7.1.1.9</ecNumber>
    </recommendedName>
</protein>
<evidence type="ECO:0000256" key="7">
    <source>
        <dbReference type="ARBA" id="ARBA00022723"/>
    </source>
</evidence>
<evidence type="ECO:0000256" key="3">
    <source>
        <dbReference type="ARBA" id="ARBA00022448"/>
    </source>
</evidence>
<dbReference type="InterPro" id="IPR014222">
    <property type="entry name" value="Cyt_c_oxidase_su2"/>
</dbReference>
<dbReference type="InterPro" id="IPR002429">
    <property type="entry name" value="CcO_II-like_C"/>
</dbReference>
<dbReference type="GO" id="GO:0016491">
    <property type="term" value="F:oxidoreductase activity"/>
    <property type="evidence" value="ECO:0007669"/>
    <property type="project" value="InterPro"/>
</dbReference>
<evidence type="ECO:0000256" key="15">
    <source>
        <dbReference type="ARBA" id="ARBA00047816"/>
    </source>
</evidence>
<dbReference type="CDD" id="cd04213">
    <property type="entry name" value="CuRO_CcO_Caa3_II"/>
    <property type="match status" value="1"/>
</dbReference>
<dbReference type="Pfam" id="PF00034">
    <property type="entry name" value="Cytochrom_C"/>
    <property type="match status" value="1"/>
</dbReference>
<dbReference type="InterPro" id="IPR036909">
    <property type="entry name" value="Cyt_c-like_dom_sf"/>
</dbReference>
<keyword evidence="9 17" id="KW-0249">Electron transport</keyword>
<feature type="region of interest" description="Disordered" evidence="19">
    <location>
        <begin position="320"/>
        <end position="339"/>
    </location>
</feature>
<keyword evidence="13 20" id="KW-0472">Membrane</keyword>
<evidence type="ECO:0000313" key="25">
    <source>
        <dbReference type="Proteomes" id="UP000076021"/>
    </source>
</evidence>
<reference evidence="24 25" key="1">
    <citation type="journal article" date="2016" name="Genome Announc.">
        <title>Whole-Genome Sequence of Rummeliibacillus stabekisii Strain PP9 Isolated from Antarctic Soil.</title>
        <authorList>
            <person name="da Mota F.F."/>
            <person name="Vollu R.E."/>
            <person name="Jurelevicius D."/>
            <person name="Seldin L."/>
        </authorList>
    </citation>
    <scope>NUCLEOTIDE SEQUENCE [LARGE SCALE GENOMIC DNA]</scope>
    <source>
        <strain evidence="24 25">PP9</strain>
    </source>
</reference>
<dbReference type="RefSeq" id="WP_066785111.1">
    <property type="nucleotide sequence ID" value="NZ_CP014806.1"/>
</dbReference>
<dbReference type="PANTHER" id="PTHR22888">
    <property type="entry name" value="CYTOCHROME C OXIDASE, SUBUNIT II"/>
    <property type="match status" value="1"/>
</dbReference>
<accession>A0A143H983</accession>
<evidence type="ECO:0000259" key="22">
    <source>
        <dbReference type="PROSITE" id="PS50999"/>
    </source>
</evidence>
<comment type="catalytic activity">
    <reaction evidence="15 18">
        <text>4 Fe(II)-[cytochrome c] + O2 + 8 H(+)(in) = 4 Fe(III)-[cytochrome c] + 2 H2O + 4 H(+)(out)</text>
        <dbReference type="Rhea" id="RHEA:11436"/>
        <dbReference type="Rhea" id="RHEA-COMP:10350"/>
        <dbReference type="Rhea" id="RHEA-COMP:14399"/>
        <dbReference type="ChEBI" id="CHEBI:15377"/>
        <dbReference type="ChEBI" id="CHEBI:15378"/>
        <dbReference type="ChEBI" id="CHEBI:15379"/>
        <dbReference type="ChEBI" id="CHEBI:29033"/>
        <dbReference type="ChEBI" id="CHEBI:29034"/>
        <dbReference type="EC" id="7.1.1.9"/>
    </reaction>
</comment>
<evidence type="ECO:0000256" key="2">
    <source>
        <dbReference type="ARBA" id="ARBA00007866"/>
    </source>
</evidence>
<keyword evidence="7 16" id="KW-0479">Metal-binding</keyword>
<keyword evidence="4 16" id="KW-0349">Heme</keyword>
<dbReference type="GO" id="GO:0042773">
    <property type="term" value="P:ATP synthesis coupled electron transport"/>
    <property type="evidence" value="ECO:0007669"/>
    <property type="project" value="TreeGrafter"/>
</dbReference>
<dbReference type="InterPro" id="IPR011759">
    <property type="entry name" value="Cyt_c_oxidase_su2_TM_dom"/>
</dbReference>
<dbReference type="OrthoDB" id="9781261at2"/>
<dbReference type="NCBIfam" id="TIGR02866">
    <property type="entry name" value="CoxB"/>
    <property type="match status" value="1"/>
</dbReference>
<keyword evidence="6 17" id="KW-0812">Transmembrane</keyword>
<dbReference type="SUPFAM" id="SSF81464">
    <property type="entry name" value="Cytochrome c oxidase subunit II-like, transmembrane region"/>
    <property type="match status" value="1"/>
</dbReference>
<dbReference type="InterPro" id="IPR036257">
    <property type="entry name" value="Cyt_c_oxidase_su2_TM_sf"/>
</dbReference>
<dbReference type="STRING" id="241244.ATY39_02030"/>
<feature type="domain" description="Cytochrome oxidase subunit II copper A binding" evidence="21">
    <location>
        <begin position="132"/>
        <end position="250"/>
    </location>
</feature>
<dbReference type="GO" id="GO:0004129">
    <property type="term" value="F:cytochrome-c oxidase activity"/>
    <property type="evidence" value="ECO:0007669"/>
    <property type="project" value="UniProtKB-EC"/>
</dbReference>
<dbReference type="EMBL" id="CP014806">
    <property type="protein sequence ID" value="AMW98307.1"/>
    <property type="molecule type" value="Genomic_DNA"/>
</dbReference>
<evidence type="ECO:0000256" key="17">
    <source>
        <dbReference type="RuleBase" id="RU000456"/>
    </source>
</evidence>
<dbReference type="GO" id="GO:0020037">
    <property type="term" value="F:heme binding"/>
    <property type="evidence" value="ECO:0007669"/>
    <property type="project" value="InterPro"/>
</dbReference>
<evidence type="ECO:0000256" key="5">
    <source>
        <dbReference type="ARBA" id="ARBA00022660"/>
    </source>
</evidence>
<evidence type="ECO:0000256" key="1">
    <source>
        <dbReference type="ARBA" id="ARBA00004141"/>
    </source>
</evidence>
<organism evidence="24 25">
    <name type="scientific">Rummeliibacillus stabekisii</name>
    <dbReference type="NCBI Taxonomy" id="241244"/>
    <lineage>
        <taxon>Bacteria</taxon>
        <taxon>Bacillati</taxon>
        <taxon>Bacillota</taxon>
        <taxon>Bacilli</taxon>
        <taxon>Bacillales</taxon>
        <taxon>Caryophanaceae</taxon>
        <taxon>Rummeliibacillus</taxon>
    </lineage>
</organism>
<dbReference type="Pfam" id="PF00116">
    <property type="entry name" value="COX2"/>
    <property type="match status" value="1"/>
</dbReference>
<feature type="transmembrane region" description="Helical" evidence="20">
    <location>
        <begin position="90"/>
        <end position="115"/>
    </location>
</feature>
<dbReference type="Gene3D" id="2.60.40.420">
    <property type="entry name" value="Cupredoxins - blue copper proteins"/>
    <property type="match status" value="1"/>
</dbReference>
<keyword evidence="5 17" id="KW-0679">Respiratory chain</keyword>
<dbReference type="Proteomes" id="UP000076021">
    <property type="component" value="Chromosome"/>
</dbReference>
<dbReference type="GO" id="GO:0005507">
    <property type="term" value="F:copper ion binding"/>
    <property type="evidence" value="ECO:0007669"/>
    <property type="project" value="InterPro"/>
</dbReference>
<proteinExistence type="inferred from homology"/>
<evidence type="ECO:0000259" key="21">
    <source>
        <dbReference type="PROSITE" id="PS50857"/>
    </source>
</evidence>
<evidence type="ECO:0000256" key="9">
    <source>
        <dbReference type="ARBA" id="ARBA00022982"/>
    </source>
</evidence>
<evidence type="ECO:0000256" key="18">
    <source>
        <dbReference type="RuleBase" id="RU004024"/>
    </source>
</evidence>
<dbReference type="Pfam" id="PF02790">
    <property type="entry name" value="COX2_TM"/>
    <property type="match status" value="1"/>
</dbReference>
<keyword evidence="11 16" id="KW-0408">Iron</keyword>
<evidence type="ECO:0000256" key="20">
    <source>
        <dbReference type="SAM" id="Phobius"/>
    </source>
</evidence>